<dbReference type="EMBL" id="CP144753">
    <property type="protein sequence ID" value="WVZ94292.1"/>
    <property type="molecule type" value="Genomic_DNA"/>
</dbReference>
<dbReference type="AlphaFoldDB" id="A0AAQ3UQI0"/>
<gene>
    <name evidence="2" type="ORF">U9M48_040198</name>
</gene>
<feature type="compositionally biased region" description="Polar residues" evidence="1">
    <location>
        <begin position="66"/>
        <end position="79"/>
    </location>
</feature>
<proteinExistence type="predicted"/>
<evidence type="ECO:0000313" key="3">
    <source>
        <dbReference type="Proteomes" id="UP001341281"/>
    </source>
</evidence>
<dbReference type="Proteomes" id="UP001341281">
    <property type="component" value="Chromosome 09"/>
</dbReference>
<accession>A0AAQ3UQI0</accession>
<feature type="compositionally biased region" description="Gly residues" evidence="1">
    <location>
        <begin position="167"/>
        <end position="179"/>
    </location>
</feature>
<name>A0AAQ3UQI0_PASNO</name>
<feature type="region of interest" description="Disordered" evidence="1">
    <location>
        <begin position="50"/>
        <end position="79"/>
    </location>
</feature>
<reference evidence="2 3" key="1">
    <citation type="submission" date="2024-02" db="EMBL/GenBank/DDBJ databases">
        <title>High-quality chromosome-scale genome assembly of Pensacola bahiagrass (Paspalum notatum Flugge var. saurae).</title>
        <authorList>
            <person name="Vega J.M."/>
            <person name="Podio M."/>
            <person name="Orjuela J."/>
            <person name="Siena L.A."/>
            <person name="Pessino S.C."/>
            <person name="Combes M.C."/>
            <person name="Mariac C."/>
            <person name="Albertini E."/>
            <person name="Pupilli F."/>
            <person name="Ortiz J.P.A."/>
            <person name="Leblanc O."/>
        </authorList>
    </citation>
    <scope>NUCLEOTIDE SEQUENCE [LARGE SCALE GENOMIC DNA]</scope>
    <source>
        <strain evidence="2">R1</strain>
        <tissue evidence="2">Leaf</tissue>
    </source>
</reference>
<keyword evidence="3" id="KW-1185">Reference proteome</keyword>
<feature type="region of interest" description="Disordered" evidence="1">
    <location>
        <begin position="148"/>
        <end position="179"/>
    </location>
</feature>
<organism evidence="2 3">
    <name type="scientific">Paspalum notatum var. saurae</name>
    <dbReference type="NCBI Taxonomy" id="547442"/>
    <lineage>
        <taxon>Eukaryota</taxon>
        <taxon>Viridiplantae</taxon>
        <taxon>Streptophyta</taxon>
        <taxon>Embryophyta</taxon>
        <taxon>Tracheophyta</taxon>
        <taxon>Spermatophyta</taxon>
        <taxon>Magnoliopsida</taxon>
        <taxon>Liliopsida</taxon>
        <taxon>Poales</taxon>
        <taxon>Poaceae</taxon>
        <taxon>PACMAD clade</taxon>
        <taxon>Panicoideae</taxon>
        <taxon>Andropogonodae</taxon>
        <taxon>Paspaleae</taxon>
        <taxon>Paspalinae</taxon>
        <taxon>Paspalum</taxon>
    </lineage>
</organism>
<evidence type="ECO:0000313" key="2">
    <source>
        <dbReference type="EMBL" id="WVZ94292.1"/>
    </source>
</evidence>
<protein>
    <submittedName>
        <fullName evidence="2">Uncharacterized protein</fullName>
    </submittedName>
</protein>
<evidence type="ECO:0000256" key="1">
    <source>
        <dbReference type="SAM" id="MobiDB-lite"/>
    </source>
</evidence>
<sequence>EKKEQKKITLEFPTWKQLVGLDEMGEEHKESECSLHLFAAVYFAPSCSPHRTPDPADEKHPGSHLIPQTSPSIENQTGPDRTWSAVLAATAWCADEKSANPMGCSPLKLIWEASNPGSQRSRLWSSRSLTSRGSPVMKMVRTSSAAVVPGAPGTGGGGGTAAEAAAPGGGGAAAAGGHC</sequence>
<feature type="compositionally biased region" description="Basic and acidic residues" evidence="1">
    <location>
        <begin position="51"/>
        <end position="61"/>
    </location>
</feature>
<feature type="non-terminal residue" evidence="2">
    <location>
        <position position="179"/>
    </location>
</feature>